<dbReference type="RefSeq" id="WP_252767215.1">
    <property type="nucleotide sequence ID" value="NZ_CP097119.1"/>
</dbReference>
<dbReference type="InterPro" id="IPR025711">
    <property type="entry name" value="PepSY"/>
</dbReference>
<keyword evidence="5" id="KW-1185">Reference proteome</keyword>
<name>A0A9Q8ZW88_9LACO</name>
<dbReference type="Pfam" id="PF17881">
    <property type="entry name" value="TseB"/>
    <property type="match status" value="1"/>
</dbReference>
<sequence>MREERKRRILIRRWLSWIVGILLALVVAFVVVVYIAKLPQKHTLKTATQLAEQHARIHDVQRTYKADVGKQPYYTVVGQNSSNQPAYAVVSGDWKHIQVMKQKDGITAEEASAIAQQHVKGDSEVTNAGLLINKKKPTWAVTIQKGNQIHYVFINFKSGKLIKKINL</sequence>
<dbReference type="SUPFAM" id="SSF54403">
    <property type="entry name" value="Cystatin/monellin"/>
    <property type="match status" value="2"/>
</dbReference>
<evidence type="ECO:0000259" key="2">
    <source>
        <dbReference type="Pfam" id="PF03413"/>
    </source>
</evidence>
<evidence type="ECO:0000259" key="3">
    <source>
        <dbReference type="Pfam" id="PF17881"/>
    </source>
</evidence>
<dbReference type="Proteomes" id="UP001055911">
    <property type="component" value="Chromosome"/>
</dbReference>
<gene>
    <name evidence="4" type="ORF">M3M40_02445</name>
</gene>
<dbReference type="Gene3D" id="3.10.450.40">
    <property type="match status" value="2"/>
</dbReference>
<dbReference type="InterPro" id="IPR046350">
    <property type="entry name" value="Cystatin_sf"/>
</dbReference>
<dbReference type="Pfam" id="PF03413">
    <property type="entry name" value="PepSY"/>
    <property type="match status" value="1"/>
</dbReference>
<accession>A0A9Q8ZW88</accession>
<feature type="domain" description="Cell wall elongation regulator TseB-like" evidence="3">
    <location>
        <begin position="46"/>
        <end position="90"/>
    </location>
</feature>
<feature type="domain" description="PepSY" evidence="2">
    <location>
        <begin position="106"/>
        <end position="164"/>
    </location>
</feature>
<feature type="transmembrane region" description="Helical" evidence="1">
    <location>
        <begin position="14"/>
        <end position="36"/>
    </location>
</feature>
<keyword evidence="1" id="KW-0472">Membrane</keyword>
<organism evidence="4 5">
    <name type="scientific">Fructilactobacillus cliffordii</name>
    <dbReference type="NCBI Taxonomy" id="2940299"/>
    <lineage>
        <taxon>Bacteria</taxon>
        <taxon>Bacillati</taxon>
        <taxon>Bacillota</taxon>
        <taxon>Bacilli</taxon>
        <taxon>Lactobacillales</taxon>
        <taxon>Lactobacillaceae</taxon>
        <taxon>Fructilactobacillus</taxon>
    </lineage>
</organism>
<keyword evidence="1" id="KW-0812">Transmembrane</keyword>
<evidence type="ECO:0000256" key="1">
    <source>
        <dbReference type="SAM" id="Phobius"/>
    </source>
</evidence>
<keyword evidence="1" id="KW-1133">Transmembrane helix</keyword>
<proteinExistence type="predicted"/>
<dbReference type="AlphaFoldDB" id="A0A9Q8ZW88"/>
<protein>
    <submittedName>
        <fullName evidence="4">DUF5590 domain-containing protein</fullName>
    </submittedName>
</protein>
<evidence type="ECO:0000313" key="5">
    <source>
        <dbReference type="Proteomes" id="UP001055911"/>
    </source>
</evidence>
<dbReference type="InterPro" id="IPR041401">
    <property type="entry name" value="TseB-like_dom"/>
</dbReference>
<evidence type="ECO:0000313" key="4">
    <source>
        <dbReference type="EMBL" id="USS89666.1"/>
    </source>
</evidence>
<reference evidence="4" key="1">
    <citation type="submission" date="2022-05" db="EMBL/GenBank/DDBJ databases">
        <authorList>
            <person name="Oliphant S.A."/>
            <person name="Watson-Haigh N.S."/>
            <person name="Sumby K.M."/>
            <person name="Gardner J.M."/>
            <person name="Jiranek V."/>
        </authorList>
    </citation>
    <scope>NUCLEOTIDE SEQUENCE</scope>
    <source>
        <strain evidence="4">KI4_B1</strain>
    </source>
</reference>
<dbReference type="EMBL" id="CP097119">
    <property type="protein sequence ID" value="USS89666.1"/>
    <property type="molecule type" value="Genomic_DNA"/>
</dbReference>